<dbReference type="NCBIfam" id="NF005559">
    <property type="entry name" value="PRK07231.1"/>
    <property type="match status" value="1"/>
</dbReference>
<comment type="similarity">
    <text evidence="1">Belongs to the short-chain dehydrogenases/reductases (SDR) family.</text>
</comment>
<reference evidence="5" key="1">
    <citation type="submission" date="2016-10" db="EMBL/GenBank/DDBJ databases">
        <authorList>
            <person name="Varghese N."/>
            <person name="Submissions S."/>
        </authorList>
    </citation>
    <scope>NUCLEOTIDE SEQUENCE [LARGE SCALE GENOMIC DNA]</scope>
    <source>
        <strain evidence="5">B48,IBRC-M 10115,DSM 25386,CECT 8001</strain>
    </source>
</reference>
<name>A0A1H8BJB9_9BACI</name>
<dbReference type="Pfam" id="PF13561">
    <property type="entry name" value="adh_short_C2"/>
    <property type="match status" value="1"/>
</dbReference>
<keyword evidence="2" id="KW-0560">Oxidoreductase</keyword>
<evidence type="ECO:0000313" key="5">
    <source>
        <dbReference type="Proteomes" id="UP000198553"/>
    </source>
</evidence>
<evidence type="ECO:0000256" key="1">
    <source>
        <dbReference type="ARBA" id="ARBA00006484"/>
    </source>
</evidence>
<keyword evidence="5" id="KW-1185">Reference proteome</keyword>
<dbReference type="InterPro" id="IPR020904">
    <property type="entry name" value="Sc_DH/Rdtase_CS"/>
</dbReference>
<dbReference type="SMART" id="SM00822">
    <property type="entry name" value="PKS_KR"/>
    <property type="match status" value="1"/>
</dbReference>
<proteinExistence type="inferred from homology"/>
<dbReference type="FunFam" id="3.40.50.720:FF:000084">
    <property type="entry name" value="Short-chain dehydrogenase reductase"/>
    <property type="match status" value="1"/>
</dbReference>
<dbReference type="InterPro" id="IPR036291">
    <property type="entry name" value="NAD(P)-bd_dom_sf"/>
</dbReference>
<dbReference type="PRINTS" id="PR00081">
    <property type="entry name" value="GDHRDH"/>
</dbReference>
<dbReference type="Gene3D" id="3.40.50.720">
    <property type="entry name" value="NAD(P)-binding Rossmann-like Domain"/>
    <property type="match status" value="1"/>
</dbReference>
<evidence type="ECO:0000313" key="4">
    <source>
        <dbReference type="EMBL" id="SEM82965.1"/>
    </source>
</evidence>
<dbReference type="AlphaFoldDB" id="A0A1H8BJB9"/>
<dbReference type="InterPro" id="IPR057326">
    <property type="entry name" value="KR_dom"/>
</dbReference>
<accession>A0A1H8BJB9</accession>
<dbReference type="GO" id="GO:0008206">
    <property type="term" value="P:bile acid metabolic process"/>
    <property type="evidence" value="ECO:0007669"/>
    <property type="project" value="UniProtKB-ARBA"/>
</dbReference>
<organism evidence="4 5">
    <name type="scientific">Mesobacillus persicus</name>
    <dbReference type="NCBI Taxonomy" id="930146"/>
    <lineage>
        <taxon>Bacteria</taxon>
        <taxon>Bacillati</taxon>
        <taxon>Bacillota</taxon>
        <taxon>Bacilli</taxon>
        <taxon>Bacillales</taxon>
        <taxon>Bacillaceae</taxon>
        <taxon>Mesobacillus</taxon>
    </lineage>
</organism>
<dbReference type="STRING" id="930146.SAMN05192533_10661"/>
<dbReference type="Proteomes" id="UP000198553">
    <property type="component" value="Unassembled WGS sequence"/>
</dbReference>
<evidence type="ECO:0000259" key="3">
    <source>
        <dbReference type="SMART" id="SM00822"/>
    </source>
</evidence>
<dbReference type="SUPFAM" id="SSF51735">
    <property type="entry name" value="NAD(P)-binding Rossmann-fold domains"/>
    <property type="match status" value="1"/>
</dbReference>
<dbReference type="EMBL" id="FOBW01000006">
    <property type="protein sequence ID" value="SEM82965.1"/>
    <property type="molecule type" value="Genomic_DNA"/>
</dbReference>
<dbReference type="GO" id="GO:0016616">
    <property type="term" value="F:oxidoreductase activity, acting on the CH-OH group of donors, NAD or NADP as acceptor"/>
    <property type="evidence" value="ECO:0007669"/>
    <property type="project" value="TreeGrafter"/>
</dbReference>
<sequence length="260" mass="28358">MIHMFLPSFNLSGKVAIVTGAGRGIGRALAIGLAEAGADVALISRTEADLERTAASIHELGRRTLILQTDVTSREQVRDTVERVMREWGEIDLLINNAGMNIRSKALDVTDEEWQTIMDTNLKSAFMLSQEVGQRMKEMNNGGRIVNISSVAGHVALRTGVVYAATKAAMIQMTKVLAMEWGKYGINVNSIGPWYFKTPLTEKLLADEDYVRDILAVTPLNRVGELPELVGPVVFLCSEAGSYVTGQTLFVDGGMTIHGF</sequence>
<evidence type="ECO:0000256" key="2">
    <source>
        <dbReference type="ARBA" id="ARBA00023002"/>
    </source>
</evidence>
<feature type="domain" description="Ketoreductase" evidence="3">
    <location>
        <begin position="14"/>
        <end position="197"/>
    </location>
</feature>
<gene>
    <name evidence="4" type="ORF">SAMN05192533_10661</name>
</gene>
<dbReference type="PANTHER" id="PTHR42760">
    <property type="entry name" value="SHORT-CHAIN DEHYDROGENASES/REDUCTASES FAMILY MEMBER"/>
    <property type="match status" value="1"/>
</dbReference>
<dbReference type="InterPro" id="IPR002347">
    <property type="entry name" value="SDR_fam"/>
</dbReference>
<protein>
    <submittedName>
        <fullName evidence="4">NAD(P)-dependent dehydrogenase, short-chain alcohol dehydrogenase family</fullName>
    </submittedName>
</protein>
<dbReference type="PROSITE" id="PS00061">
    <property type="entry name" value="ADH_SHORT"/>
    <property type="match status" value="1"/>
</dbReference>
<dbReference type="PRINTS" id="PR00080">
    <property type="entry name" value="SDRFAMILY"/>
</dbReference>